<feature type="DNA-binding region" description="H-T-H motif" evidence="2">
    <location>
        <begin position="26"/>
        <end position="45"/>
    </location>
</feature>
<gene>
    <name evidence="4" type="primary">dhaS</name>
    <name evidence="4" type="ORF">DSM106044_00964</name>
</gene>
<protein>
    <submittedName>
        <fullName evidence="4">HTH-type dhaKLM operon transcriptional activator DhaS</fullName>
    </submittedName>
</protein>
<dbReference type="PROSITE" id="PS50977">
    <property type="entry name" value="HTH_TETR_2"/>
    <property type="match status" value="1"/>
</dbReference>
<evidence type="ECO:0000256" key="2">
    <source>
        <dbReference type="PROSITE-ProRule" id="PRU00335"/>
    </source>
</evidence>
<dbReference type="PANTHER" id="PTHR43479">
    <property type="entry name" value="ACREF/ENVCD OPERON REPRESSOR-RELATED"/>
    <property type="match status" value="1"/>
</dbReference>
<dbReference type="STRING" id="180332.GCA_000797495_04235"/>
<dbReference type="InterPro" id="IPR039532">
    <property type="entry name" value="TetR_C_Firmicutes"/>
</dbReference>
<organism evidence="4 5">
    <name type="scientific">Robinsoniella peoriensis</name>
    <dbReference type="NCBI Taxonomy" id="180332"/>
    <lineage>
        <taxon>Bacteria</taxon>
        <taxon>Bacillati</taxon>
        <taxon>Bacillota</taxon>
        <taxon>Clostridia</taxon>
        <taxon>Lachnospirales</taxon>
        <taxon>Lachnospiraceae</taxon>
        <taxon>Robinsoniella</taxon>
    </lineage>
</organism>
<dbReference type="EMBL" id="QGQD01000022">
    <property type="protein sequence ID" value="TLD02158.1"/>
    <property type="molecule type" value="Genomic_DNA"/>
</dbReference>
<dbReference type="Pfam" id="PF00440">
    <property type="entry name" value="TetR_N"/>
    <property type="match status" value="1"/>
</dbReference>
<evidence type="ECO:0000256" key="1">
    <source>
        <dbReference type="ARBA" id="ARBA00023125"/>
    </source>
</evidence>
<dbReference type="InterPro" id="IPR050624">
    <property type="entry name" value="HTH-type_Tx_Regulator"/>
</dbReference>
<evidence type="ECO:0000313" key="4">
    <source>
        <dbReference type="EMBL" id="TLD02158.1"/>
    </source>
</evidence>
<dbReference type="Pfam" id="PF14278">
    <property type="entry name" value="TetR_C_8"/>
    <property type="match status" value="1"/>
</dbReference>
<dbReference type="InterPro" id="IPR009057">
    <property type="entry name" value="Homeodomain-like_sf"/>
</dbReference>
<evidence type="ECO:0000259" key="3">
    <source>
        <dbReference type="PROSITE" id="PS50977"/>
    </source>
</evidence>
<dbReference type="AlphaFoldDB" id="A0A4V6HSA3"/>
<name>A0A4V6HSA3_9FIRM</name>
<dbReference type="PANTHER" id="PTHR43479:SF7">
    <property type="entry name" value="TETR-FAMILY TRANSCRIPTIONAL REGULATOR"/>
    <property type="match status" value="1"/>
</dbReference>
<comment type="caution">
    <text evidence="4">The sequence shown here is derived from an EMBL/GenBank/DDBJ whole genome shotgun (WGS) entry which is preliminary data.</text>
</comment>
<proteinExistence type="predicted"/>
<dbReference type="RefSeq" id="WP_027293271.1">
    <property type="nucleotide sequence ID" value="NZ_CAUSDN010000039.1"/>
</dbReference>
<feature type="domain" description="HTH tetR-type" evidence="3">
    <location>
        <begin position="3"/>
        <end position="63"/>
    </location>
</feature>
<evidence type="ECO:0000313" key="5">
    <source>
        <dbReference type="Proteomes" id="UP000306509"/>
    </source>
</evidence>
<keyword evidence="5" id="KW-1185">Reference proteome</keyword>
<dbReference type="SUPFAM" id="SSF46689">
    <property type="entry name" value="Homeodomain-like"/>
    <property type="match status" value="1"/>
</dbReference>
<dbReference type="Proteomes" id="UP000306509">
    <property type="component" value="Unassembled WGS sequence"/>
</dbReference>
<keyword evidence="1 2" id="KW-0238">DNA-binding</keyword>
<dbReference type="Gene3D" id="1.10.357.10">
    <property type="entry name" value="Tetracycline Repressor, domain 2"/>
    <property type="match status" value="1"/>
</dbReference>
<accession>A0A4V6HSA3</accession>
<reference evidence="4 5" key="1">
    <citation type="journal article" date="2019" name="Anaerobe">
        <title>Detection of Robinsoniella peoriensis in multiple bone samples of a trauma patient.</title>
        <authorList>
            <person name="Schrottner P."/>
            <person name="Hartwich K."/>
            <person name="Bunk B."/>
            <person name="Schober I."/>
            <person name="Helbig S."/>
            <person name="Rudolph W.W."/>
            <person name="Gunzer F."/>
        </authorList>
    </citation>
    <scope>NUCLEOTIDE SEQUENCE [LARGE SCALE GENOMIC DNA]</scope>
    <source>
        <strain evidence="4 5">DSM 106044</strain>
    </source>
</reference>
<dbReference type="GO" id="GO:0003677">
    <property type="term" value="F:DNA binding"/>
    <property type="evidence" value="ECO:0007669"/>
    <property type="project" value="UniProtKB-UniRule"/>
</dbReference>
<sequence length="184" mass="21563">MESNAKADMGQALKQLARKKPFDKISVSDITAVSGYNRQTFYYHFQDKYELLNWVYYQDIFADLVKGIDFDNWDGHLCKMLIRIRAESYFYQNTIRYAQDNFQEHLFHVTTELFGEAIEALDMRQRLSKADKKFYAGFFAHGACGSVIDWMKRGMKEEPEVFVKFMKGLVLSSEKAAYDRYSGN</sequence>
<dbReference type="InterPro" id="IPR001647">
    <property type="entry name" value="HTH_TetR"/>
</dbReference>